<name>A0ABR8XBB5_9BACL</name>
<organism evidence="1 2">
    <name type="scientific">Ureibacillus galli</name>
    <dbReference type="NCBI Taxonomy" id="2762222"/>
    <lineage>
        <taxon>Bacteria</taxon>
        <taxon>Bacillati</taxon>
        <taxon>Bacillota</taxon>
        <taxon>Bacilli</taxon>
        <taxon>Bacillales</taxon>
        <taxon>Caryophanaceae</taxon>
        <taxon>Ureibacillus</taxon>
    </lineage>
</organism>
<dbReference type="EMBL" id="JACSQA010000007">
    <property type="protein sequence ID" value="MBD8026451.1"/>
    <property type="molecule type" value="Genomic_DNA"/>
</dbReference>
<reference evidence="1 2" key="1">
    <citation type="submission" date="2020-08" db="EMBL/GenBank/DDBJ databases">
        <title>A Genomic Blueprint of the Chicken Gut Microbiome.</title>
        <authorList>
            <person name="Gilroy R."/>
            <person name="Ravi A."/>
            <person name="Getino M."/>
            <person name="Pursley I."/>
            <person name="Horton D.L."/>
            <person name="Alikhan N.-F."/>
            <person name="Baker D."/>
            <person name="Gharbi K."/>
            <person name="Hall N."/>
            <person name="Watson M."/>
            <person name="Adriaenssens E.M."/>
            <person name="Foster-Nyarko E."/>
            <person name="Jarju S."/>
            <person name="Secka A."/>
            <person name="Antonio M."/>
            <person name="Oren A."/>
            <person name="Chaudhuri R."/>
            <person name="La Ragione R.M."/>
            <person name="Hildebrand F."/>
            <person name="Pallen M.J."/>
        </authorList>
    </citation>
    <scope>NUCLEOTIDE SEQUENCE [LARGE SCALE GENOMIC DNA]</scope>
    <source>
        <strain evidence="1 2">Re31</strain>
    </source>
</reference>
<evidence type="ECO:0000313" key="1">
    <source>
        <dbReference type="EMBL" id="MBD8026451.1"/>
    </source>
</evidence>
<protein>
    <submittedName>
        <fullName evidence="1">Uncharacterized protein</fullName>
    </submittedName>
</protein>
<proteinExistence type="predicted"/>
<evidence type="ECO:0000313" key="2">
    <source>
        <dbReference type="Proteomes" id="UP000640930"/>
    </source>
</evidence>
<dbReference type="RefSeq" id="WP_191706951.1">
    <property type="nucleotide sequence ID" value="NZ_JACSQA010000007.1"/>
</dbReference>
<sequence length="59" mass="6640">MNRLKAFTVKETVVTEKITTVYASNKKDVYSYLERGINSSPEVITTNSTLLITLDKEAN</sequence>
<gene>
    <name evidence="1" type="ORF">H9636_07235</name>
</gene>
<comment type="caution">
    <text evidence="1">The sequence shown here is derived from an EMBL/GenBank/DDBJ whole genome shotgun (WGS) entry which is preliminary data.</text>
</comment>
<dbReference type="Proteomes" id="UP000640930">
    <property type="component" value="Unassembled WGS sequence"/>
</dbReference>
<accession>A0ABR8XBB5</accession>
<keyword evidence="2" id="KW-1185">Reference proteome</keyword>